<name>A0ABQ0LPR8_MYCCL</name>
<feature type="chain" id="PRO_5047477910" evidence="2">
    <location>
        <begin position="22"/>
        <end position="287"/>
    </location>
</feature>
<organism evidence="3 4">
    <name type="scientific">Mycena chlorophos</name>
    <name type="common">Agaric fungus</name>
    <name type="synonym">Agaricus chlorophos</name>
    <dbReference type="NCBI Taxonomy" id="658473"/>
    <lineage>
        <taxon>Eukaryota</taxon>
        <taxon>Fungi</taxon>
        <taxon>Dikarya</taxon>
        <taxon>Basidiomycota</taxon>
        <taxon>Agaricomycotina</taxon>
        <taxon>Agaricomycetes</taxon>
        <taxon>Agaricomycetidae</taxon>
        <taxon>Agaricales</taxon>
        <taxon>Marasmiineae</taxon>
        <taxon>Mycenaceae</taxon>
        <taxon>Mycena</taxon>
    </lineage>
</organism>
<evidence type="ECO:0000313" key="3">
    <source>
        <dbReference type="EMBL" id="GAT51926.1"/>
    </source>
</evidence>
<feature type="region of interest" description="Disordered" evidence="1">
    <location>
        <begin position="195"/>
        <end position="223"/>
    </location>
</feature>
<gene>
    <name evidence="3" type="ORF">MCHLO_09023</name>
</gene>
<accession>A0ABQ0LPR8</accession>
<dbReference type="EMBL" id="DF847482">
    <property type="protein sequence ID" value="GAT51926.1"/>
    <property type="molecule type" value="Genomic_DNA"/>
</dbReference>
<evidence type="ECO:0000313" key="4">
    <source>
        <dbReference type="Proteomes" id="UP000815677"/>
    </source>
</evidence>
<dbReference type="Proteomes" id="UP000815677">
    <property type="component" value="Unassembled WGS sequence"/>
</dbReference>
<protein>
    <submittedName>
        <fullName evidence="3">Uncharacterized protein</fullName>
    </submittedName>
</protein>
<sequence length="287" mass="30100">MHIYTLSLAVSLGAAIAGSRAAPLGRNELRTSDYTFGSSQLTTRAQACDAPTTCDDCCGSHKFYVVVKSAKEKTVEEAAELAFTPAIQKHVFEGDNPNDLSSGRHLLTVWTAANKKTPAKVKPSKLGKLTGLVEFEDGDKKKTVWNDAPGTGETEGVPEITLAQAKTMCLSAYQSSILANSANQAGLKLFEAPPPAAEPVAASSSRSKKPAKVKAPPKPPTASQLKIIPGKAGDDHGFVVLNTAVTPHQLVCINVLETSCYPLGVNPVKAGLKAGDSCSAQDTNIED</sequence>
<keyword evidence="4" id="KW-1185">Reference proteome</keyword>
<evidence type="ECO:0000256" key="1">
    <source>
        <dbReference type="SAM" id="MobiDB-lite"/>
    </source>
</evidence>
<feature type="signal peptide" evidence="2">
    <location>
        <begin position="1"/>
        <end position="21"/>
    </location>
</feature>
<evidence type="ECO:0000256" key="2">
    <source>
        <dbReference type="SAM" id="SignalP"/>
    </source>
</evidence>
<proteinExistence type="predicted"/>
<keyword evidence="2" id="KW-0732">Signal</keyword>
<reference evidence="3" key="1">
    <citation type="submission" date="2014-09" db="EMBL/GenBank/DDBJ databases">
        <title>Genome sequence of the luminous mushroom Mycena chlorophos for searching fungal bioluminescence genes.</title>
        <authorList>
            <person name="Tanaka Y."/>
            <person name="Kasuga D."/>
            <person name="Oba Y."/>
            <person name="Hase S."/>
            <person name="Sato K."/>
            <person name="Oba Y."/>
            <person name="Sakakibara Y."/>
        </authorList>
    </citation>
    <scope>NUCLEOTIDE SEQUENCE</scope>
</reference>